<proteinExistence type="predicted"/>
<dbReference type="EMBL" id="KE343679">
    <property type="protein sequence ID" value="EXB38084.1"/>
    <property type="molecule type" value="Genomic_DNA"/>
</dbReference>
<dbReference type="AlphaFoldDB" id="W9QQY0"/>
<protein>
    <submittedName>
        <fullName evidence="1">Uncharacterized protein</fullName>
    </submittedName>
</protein>
<dbReference type="Proteomes" id="UP000030645">
    <property type="component" value="Unassembled WGS sequence"/>
</dbReference>
<evidence type="ECO:0000313" key="1">
    <source>
        <dbReference type="EMBL" id="EXB38084.1"/>
    </source>
</evidence>
<reference evidence="2" key="1">
    <citation type="submission" date="2013-01" db="EMBL/GenBank/DDBJ databases">
        <title>Draft Genome Sequence of a Mulberry Tree, Morus notabilis C.K. Schneid.</title>
        <authorList>
            <person name="He N."/>
            <person name="Zhao S."/>
        </authorList>
    </citation>
    <scope>NUCLEOTIDE SEQUENCE</scope>
</reference>
<organism evidence="1 2">
    <name type="scientific">Morus notabilis</name>
    <dbReference type="NCBI Taxonomy" id="981085"/>
    <lineage>
        <taxon>Eukaryota</taxon>
        <taxon>Viridiplantae</taxon>
        <taxon>Streptophyta</taxon>
        <taxon>Embryophyta</taxon>
        <taxon>Tracheophyta</taxon>
        <taxon>Spermatophyta</taxon>
        <taxon>Magnoliopsida</taxon>
        <taxon>eudicotyledons</taxon>
        <taxon>Gunneridae</taxon>
        <taxon>Pentapetalae</taxon>
        <taxon>rosids</taxon>
        <taxon>fabids</taxon>
        <taxon>Rosales</taxon>
        <taxon>Moraceae</taxon>
        <taxon>Moreae</taxon>
        <taxon>Morus</taxon>
    </lineage>
</organism>
<sequence length="56" mass="6414">MGLGQRCRGKDGWRCMTLVMSCRAMATDWWWVGDDDIWCGGGAAELWHDWAEYGLC</sequence>
<keyword evidence="2" id="KW-1185">Reference proteome</keyword>
<name>W9QQY0_9ROSA</name>
<accession>W9QQY0</accession>
<evidence type="ECO:0000313" key="2">
    <source>
        <dbReference type="Proteomes" id="UP000030645"/>
    </source>
</evidence>
<gene>
    <name evidence="1" type="ORF">L484_021005</name>
</gene>